<name>A0A699I7K3_TANCI</name>
<sequence>VFDSGGRGAKKKSDVNVTIGSCSDFGFPYLSDVVVYGGISIPMGYVPSGMRDVTRVTGNAGTPNEVGHDYVMEEILTSYANKLSSTSLTKANLRKLDANVQNGADYDVWLPLDLVHNVNDRIKNTLYGYFIDKRLAFPVVEWFIRNS</sequence>
<gene>
    <name evidence="1" type="ORF">Tci_488781</name>
</gene>
<feature type="non-terminal residue" evidence="1">
    <location>
        <position position="1"/>
    </location>
</feature>
<accession>A0A699I7K3</accession>
<dbReference type="EMBL" id="BKCJ010248062">
    <property type="protein sequence ID" value="GEZ16808.1"/>
    <property type="molecule type" value="Genomic_DNA"/>
</dbReference>
<reference evidence="1" key="1">
    <citation type="journal article" date="2019" name="Sci. Rep.">
        <title>Draft genome of Tanacetum cinerariifolium, the natural source of mosquito coil.</title>
        <authorList>
            <person name="Yamashiro T."/>
            <person name="Shiraishi A."/>
            <person name="Satake H."/>
            <person name="Nakayama K."/>
        </authorList>
    </citation>
    <scope>NUCLEOTIDE SEQUENCE</scope>
</reference>
<organism evidence="1">
    <name type="scientific">Tanacetum cinerariifolium</name>
    <name type="common">Dalmatian daisy</name>
    <name type="synonym">Chrysanthemum cinerariifolium</name>
    <dbReference type="NCBI Taxonomy" id="118510"/>
    <lineage>
        <taxon>Eukaryota</taxon>
        <taxon>Viridiplantae</taxon>
        <taxon>Streptophyta</taxon>
        <taxon>Embryophyta</taxon>
        <taxon>Tracheophyta</taxon>
        <taxon>Spermatophyta</taxon>
        <taxon>Magnoliopsida</taxon>
        <taxon>eudicotyledons</taxon>
        <taxon>Gunneridae</taxon>
        <taxon>Pentapetalae</taxon>
        <taxon>asterids</taxon>
        <taxon>campanulids</taxon>
        <taxon>Asterales</taxon>
        <taxon>Asteraceae</taxon>
        <taxon>Asteroideae</taxon>
        <taxon>Anthemideae</taxon>
        <taxon>Anthemidinae</taxon>
        <taxon>Tanacetum</taxon>
    </lineage>
</organism>
<protein>
    <submittedName>
        <fullName evidence="1">Uncharacterized protein</fullName>
    </submittedName>
</protein>
<evidence type="ECO:0000313" key="1">
    <source>
        <dbReference type="EMBL" id="GEZ16808.1"/>
    </source>
</evidence>
<dbReference type="AlphaFoldDB" id="A0A699I7K3"/>
<comment type="caution">
    <text evidence="1">The sequence shown here is derived from an EMBL/GenBank/DDBJ whole genome shotgun (WGS) entry which is preliminary data.</text>
</comment>
<proteinExistence type="predicted"/>